<feature type="domain" description="DUF4365" evidence="1">
    <location>
        <begin position="11"/>
        <end position="159"/>
    </location>
</feature>
<reference evidence="2" key="1">
    <citation type="journal article" date="2014" name="Int. J. Syst. Evol. Microbiol.">
        <title>Complete genome sequence of Corynebacterium casei LMG S-19264T (=DSM 44701T), isolated from a smear-ripened cheese.</title>
        <authorList>
            <consortium name="US DOE Joint Genome Institute (JGI-PGF)"/>
            <person name="Walter F."/>
            <person name="Albersmeier A."/>
            <person name="Kalinowski J."/>
            <person name="Ruckert C."/>
        </authorList>
    </citation>
    <scope>NUCLEOTIDE SEQUENCE</scope>
    <source>
        <strain evidence="2">CGMCC 4.7299</strain>
    </source>
</reference>
<proteinExistence type="predicted"/>
<comment type="caution">
    <text evidence="2">The sequence shown here is derived from an EMBL/GenBank/DDBJ whole genome shotgun (WGS) entry which is preliminary data.</text>
</comment>
<dbReference type="AlphaFoldDB" id="A0A8J3C3X7"/>
<evidence type="ECO:0000313" key="2">
    <source>
        <dbReference type="EMBL" id="GGL15213.1"/>
    </source>
</evidence>
<dbReference type="EMBL" id="BMMX01000047">
    <property type="protein sequence ID" value="GGL15213.1"/>
    <property type="molecule type" value="Genomic_DNA"/>
</dbReference>
<sequence>MPLAPQSHQGQHGEAFVFSMASAAGLLANKPFPDVDGVDWTIGYAGILGTVRSPKIDVQVKSSSSPRGDAEHWHYRLRRKHFDALAGPGFALRRYLLLVTVPSEASEYAVCDADRMELRRAAYWVSLAAERTPASTPGPAVLVRVPRCNLLNPSRLLALVAGDEAGAAA</sequence>
<reference evidence="2" key="2">
    <citation type="submission" date="2020-09" db="EMBL/GenBank/DDBJ databases">
        <authorList>
            <person name="Sun Q."/>
            <person name="Zhou Y."/>
        </authorList>
    </citation>
    <scope>NUCLEOTIDE SEQUENCE</scope>
    <source>
        <strain evidence="2">CGMCC 4.7299</strain>
    </source>
</reference>
<keyword evidence="3" id="KW-1185">Reference proteome</keyword>
<dbReference type="RefSeq" id="WP_189082447.1">
    <property type="nucleotide sequence ID" value="NZ_BMMX01000047.1"/>
</dbReference>
<name>A0A8J3C3X7_9ACTN</name>
<protein>
    <recommendedName>
        <fullName evidence="1">DUF4365 domain-containing protein</fullName>
    </recommendedName>
</protein>
<evidence type="ECO:0000259" key="1">
    <source>
        <dbReference type="Pfam" id="PF14280"/>
    </source>
</evidence>
<dbReference type="Proteomes" id="UP000656042">
    <property type="component" value="Unassembled WGS sequence"/>
</dbReference>
<organism evidence="2 3">
    <name type="scientific">Mangrovihabitans endophyticus</name>
    <dbReference type="NCBI Taxonomy" id="1751298"/>
    <lineage>
        <taxon>Bacteria</taxon>
        <taxon>Bacillati</taxon>
        <taxon>Actinomycetota</taxon>
        <taxon>Actinomycetes</taxon>
        <taxon>Micromonosporales</taxon>
        <taxon>Micromonosporaceae</taxon>
        <taxon>Mangrovihabitans</taxon>
    </lineage>
</organism>
<evidence type="ECO:0000313" key="3">
    <source>
        <dbReference type="Proteomes" id="UP000656042"/>
    </source>
</evidence>
<gene>
    <name evidence="2" type="ORF">GCM10012284_57320</name>
</gene>
<dbReference type="Pfam" id="PF14280">
    <property type="entry name" value="DUF4365"/>
    <property type="match status" value="1"/>
</dbReference>
<dbReference type="InterPro" id="IPR025375">
    <property type="entry name" value="DUF4365"/>
</dbReference>
<accession>A0A8J3C3X7</accession>